<feature type="signal peptide" evidence="12">
    <location>
        <begin position="1"/>
        <end position="17"/>
    </location>
</feature>
<dbReference type="GO" id="GO:0031640">
    <property type="term" value="P:killing of cells of another organism"/>
    <property type="evidence" value="ECO:0007669"/>
    <property type="project" value="UniProtKB-KW"/>
</dbReference>
<keyword evidence="6" id="KW-0378">Hydrolase</keyword>
<feature type="chain" id="PRO_5040482366" description="Lysozyme" evidence="12">
    <location>
        <begin position="18"/>
        <end position="642"/>
    </location>
</feature>
<evidence type="ECO:0000256" key="3">
    <source>
        <dbReference type="ARBA" id="ARBA00020438"/>
    </source>
</evidence>
<evidence type="ECO:0000313" key="14">
    <source>
        <dbReference type="EMBL" id="CAH1647831.1"/>
    </source>
</evidence>
<dbReference type="PROSITE" id="PS00128">
    <property type="entry name" value="GLYCOSYL_HYDROL_F22_1"/>
    <property type="match status" value="1"/>
</dbReference>
<feature type="domain" description="Glycosyl hydrolases family 22 (GH22)" evidence="13">
    <location>
        <begin position="81"/>
        <end position="99"/>
    </location>
</feature>
<gene>
    <name evidence="14" type="ORF">SPLIT_LOCUS13176</name>
</gene>
<evidence type="ECO:0000256" key="2">
    <source>
        <dbReference type="ARBA" id="ARBA00012732"/>
    </source>
</evidence>
<dbReference type="PRINTS" id="PR00135">
    <property type="entry name" value="LYZLACT"/>
</dbReference>
<evidence type="ECO:0000256" key="5">
    <source>
        <dbReference type="ARBA" id="ARBA00022638"/>
    </source>
</evidence>
<sequence length="642" mass="72258">MNRVAWLTCALLSVVGARIYERCELARELESLGVHPDDISTWVCIAYHESRFDTAANNPHSGDHGIFQISQLYWCGPGKACGLPCSALRDEDISDDLECALIVHEEHTRLQGNGFLAWVVYPQHCKHNTKKYLVDCDTNVKSSVPITRSRGYNNYVDSYDERNVTTFRQNTNNALPSFLSIAAIVRENYGRISDPSRGRLDWTDYKIDNIDELKLPVLNQPSQHINVPPTTYAPRPTTTTTTTTTTYIPPVKPWRTIETNQFRKKHRNGDIQKTTKYYDIEYDRYYTQSTASVAATARPIFFASSTAVRNVTTTTTTTTTTLRPTTKSTTVTTTTWRPPTTTTTYRPPTTTNTYRPPTTTTYRPPTTTTYRPPTTTTTYRPPTTTYRAPTSTTTRAPSTTTTYRPITSSTYSYKFPSSTTTIRTLSPFSYKFPAFTSTIRPSSSSAKTTWNWRFTTTTPKPSTTSIAPRVVTTTYKPVTTTTQRPATRTTAASTTARTPWTWPAFTQRSTTSKETTTKPKTDFSWYTFTSRTSTTPATTKLQTVSTKTTPFSFWTKAPSTLANTTQDRTTKTSTYSTVKLQTTTTQKPTTQSIFDLYLNPTKRPQLPSYSFSWGQPKLQIFGSGTTTAATVSRGQYQHNKNT</sequence>
<keyword evidence="4" id="KW-0929">Antimicrobial</keyword>
<dbReference type="PANTHER" id="PTHR11407">
    <property type="entry name" value="LYSOZYME C"/>
    <property type="match status" value="1"/>
</dbReference>
<keyword evidence="8" id="KW-0326">Glycosidase</keyword>
<evidence type="ECO:0000256" key="10">
    <source>
        <dbReference type="RuleBase" id="RU004440"/>
    </source>
</evidence>
<dbReference type="GO" id="GO:0042742">
    <property type="term" value="P:defense response to bacterium"/>
    <property type="evidence" value="ECO:0007669"/>
    <property type="project" value="UniProtKB-KW"/>
</dbReference>
<dbReference type="CDD" id="cd16899">
    <property type="entry name" value="LYZ_C_invert"/>
    <property type="match status" value="1"/>
</dbReference>
<dbReference type="GO" id="GO:0003796">
    <property type="term" value="F:lysozyme activity"/>
    <property type="evidence" value="ECO:0007669"/>
    <property type="project" value="UniProtKB-EC"/>
</dbReference>
<dbReference type="Proteomes" id="UP001153321">
    <property type="component" value="Chromosome Z"/>
</dbReference>
<proteinExistence type="inferred from homology"/>
<comment type="similarity">
    <text evidence="10">Belongs to the glycosyl hydrolase 22 family.</text>
</comment>
<protein>
    <recommendedName>
        <fullName evidence="3">Lysozyme</fullName>
        <ecNumber evidence="2">3.2.1.17</ecNumber>
    </recommendedName>
    <alternativeName>
        <fullName evidence="9">1,4-beta-N-acetylmuramidase</fullName>
    </alternativeName>
</protein>
<dbReference type="Gene3D" id="1.10.530.10">
    <property type="match status" value="1"/>
</dbReference>
<evidence type="ECO:0000256" key="9">
    <source>
        <dbReference type="ARBA" id="ARBA00031262"/>
    </source>
</evidence>
<dbReference type="AlphaFoldDB" id="A0A9P0NA01"/>
<organism evidence="14 15">
    <name type="scientific">Spodoptera littoralis</name>
    <name type="common">Egyptian cotton leafworm</name>
    <dbReference type="NCBI Taxonomy" id="7109"/>
    <lineage>
        <taxon>Eukaryota</taxon>
        <taxon>Metazoa</taxon>
        <taxon>Ecdysozoa</taxon>
        <taxon>Arthropoda</taxon>
        <taxon>Hexapoda</taxon>
        <taxon>Insecta</taxon>
        <taxon>Pterygota</taxon>
        <taxon>Neoptera</taxon>
        <taxon>Endopterygota</taxon>
        <taxon>Lepidoptera</taxon>
        <taxon>Glossata</taxon>
        <taxon>Ditrysia</taxon>
        <taxon>Noctuoidea</taxon>
        <taxon>Noctuidae</taxon>
        <taxon>Amphipyrinae</taxon>
        <taxon>Spodoptera</taxon>
    </lineage>
</organism>
<reference evidence="14" key="1">
    <citation type="submission" date="2022-02" db="EMBL/GenBank/DDBJ databases">
        <authorList>
            <person name="King R."/>
        </authorList>
    </citation>
    <scope>NUCLEOTIDE SEQUENCE</scope>
</reference>
<comment type="catalytic activity">
    <reaction evidence="1">
        <text>Hydrolysis of (1-&gt;4)-beta-linkages between N-acetylmuramic acid and N-acetyl-D-glucosamine residues in a peptidoglycan and between N-acetyl-D-glucosamine residues in chitodextrins.</text>
        <dbReference type="EC" id="3.2.1.17"/>
    </reaction>
</comment>
<feature type="region of interest" description="Disordered" evidence="11">
    <location>
        <begin position="314"/>
        <end position="403"/>
    </location>
</feature>
<dbReference type="EMBL" id="LR824562">
    <property type="protein sequence ID" value="CAH1647831.1"/>
    <property type="molecule type" value="Genomic_DNA"/>
</dbReference>
<evidence type="ECO:0000313" key="15">
    <source>
        <dbReference type="Proteomes" id="UP001153321"/>
    </source>
</evidence>
<evidence type="ECO:0000256" key="1">
    <source>
        <dbReference type="ARBA" id="ARBA00000632"/>
    </source>
</evidence>
<dbReference type="SUPFAM" id="SSF53955">
    <property type="entry name" value="Lysozyme-like"/>
    <property type="match status" value="1"/>
</dbReference>
<evidence type="ECO:0000259" key="13">
    <source>
        <dbReference type="PROSITE" id="PS00128"/>
    </source>
</evidence>
<dbReference type="SMART" id="SM00263">
    <property type="entry name" value="LYZ1"/>
    <property type="match status" value="1"/>
</dbReference>
<keyword evidence="15" id="KW-1185">Reference proteome</keyword>
<feature type="compositionally biased region" description="Low complexity" evidence="11">
    <location>
        <begin position="228"/>
        <end position="248"/>
    </location>
</feature>
<dbReference type="PROSITE" id="PS51348">
    <property type="entry name" value="GLYCOSYL_HYDROL_F22_2"/>
    <property type="match status" value="1"/>
</dbReference>
<dbReference type="InterPro" id="IPR001916">
    <property type="entry name" value="Glyco_hydro_22"/>
</dbReference>
<dbReference type="InterPro" id="IPR023346">
    <property type="entry name" value="Lysozyme-like_dom_sf"/>
</dbReference>
<evidence type="ECO:0000256" key="12">
    <source>
        <dbReference type="SAM" id="SignalP"/>
    </source>
</evidence>
<evidence type="ECO:0000256" key="6">
    <source>
        <dbReference type="ARBA" id="ARBA00022801"/>
    </source>
</evidence>
<dbReference type="InterPro" id="IPR019799">
    <property type="entry name" value="Glyco_hydro_22_CS"/>
</dbReference>
<evidence type="ECO:0000256" key="8">
    <source>
        <dbReference type="ARBA" id="ARBA00023295"/>
    </source>
</evidence>
<dbReference type="Pfam" id="PF00062">
    <property type="entry name" value="Lys"/>
    <property type="match status" value="1"/>
</dbReference>
<evidence type="ECO:0000256" key="4">
    <source>
        <dbReference type="ARBA" id="ARBA00022529"/>
    </source>
</evidence>
<feature type="region of interest" description="Disordered" evidence="11">
    <location>
        <begin position="221"/>
        <end position="248"/>
    </location>
</feature>
<dbReference type="EC" id="3.2.1.17" evidence="2"/>
<keyword evidence="7" id="KW-1015">Disulfide bond</keyword>
<evidence type="ECO:0000256" key="7">
    <source>
        <dbReference type="ARBA" id="ARBA00023157"/>
    </source>
</evidence>
<accession>A0A9P0NA01</accession>
<name>A0A9P0NA01_SPOLI</name>
<keyword evidence="12" id="KW-0732">Signal</keyword>
<evidence type="ECO:0000256" key="11">
    <source>
        <dbReference type="SAM" id="MobiDB-lite"/>
    </source>
</evidence>
<keyword evidence="5" id="KW-0081">Bacteriolytic enzyme</keyword>
<dbReference type="PANTHER" id="PTHR11407:SF63">
    <property type="entry name" value="LYSOZYME C"/>
    <property type="match status" value="1"/>
</dbReference>